<comment type="caution">
    <text evidence="1">The sequence shown here is derived from an EMBL/GenBank/DDBJ whole genome shotgun (WGS) entry which is preliminary data.</text>
</comment>
<reference evidence="1 2" key="1">
    <citation type="journal article" date="2016" name="Nat. Commun.">
        <title>Thousands of microbial genomes shed light on interconnected biogeochemical processes in an aquifer system.</title>
        <authorList>
            <person name="Anantharaman K."/>
            <person name="Brown C.T."/>
            <person name="Hug L.A."/>
            <person name="Sharon I."/>
            <person name="Castelle C.J."/>
            <person name="Probst A.J."/>
            <person name="Thomas B.C."/>
            <person name="Singh A."/>
            <person name="Wilkins M.J."/>
            <person name="Karaoz U."/>
            <person name="Brodie E.L."/>
            <person name="Williams K.H."/>
            <person name="Hubbard S.S."/>
            <person name="Banfield J.F."/>
        </authorList>
    </citation>
    <scope>NUCLEOTIDE SEQUENCE [LARGE SCALE GENOMIC DNA]</scope>
</reference>
<evidence type="ECO:0000313" key="2">
    <source>
        <dbReference type="Proteomes" id="UP000177885"/>
    </source>
</evidence>
<protein>
    <submittedName>
        <fullName evidence="1">Uncharacterized protein</fullName>
    </submittedName>
</protein>
<dbReference type="EMBL" id="MGDT01000006">
    <property type="protein sequence ID" value="OGL66716.1"/>
    <property type="molecule type" value="Genomic_DNA"/>
</dbReference>
<accession>A0A1F7TL51</accession>
<proteinExistence type="predicted"/>
<dbReference type="Proteomes" id="UP000177885">
    <property type="component" value="Unassembled WGS sequence"/>
</dbReference>
<evidence type="ECO:0000313" key="1">
    <source>
        <dbReference type="EMBL" id="OGL66716.1"/>
    </source>
</evidence>
<dbReference type="AlphaFoldDB" id="A0A1F7TL51"/>
<name>A0A1F7TL51_9BACT</name>
<sequence>MLTEELRVCPIVLVKEPPGMNAAIIVADVLSRFPKQAAPVLAVSTRSPTDPDDAYIYKFCDEILVDALELAGMFAARTTRDGHPYGFDRVSVNETVCGDGGRIGIAIGDDAIEAALREAEYDVRAYKVPTDDELVEWLADRLAEFVYGVIDPDDGGLDRCQGVDMAGFAEDAPA</sequence>
<dbReference type="STRING" id="1802385.A2856_03045"/>
<organism evidence="1 2">
    <name type="scientific">Candidatus Uhrbacteria bacterium RIFCSPHIGHO2_01_FULL_63_20</name>
    <dbReference type="NCBI Taxonomy" id="1802385"/>
    <lineage>
        <taxon>Bacteria</taxon>
        <taxon>Candidatus Uhriibacteriota</taxon>
    </lineage>
</organism>
<gene>
    <name evidence="1" type="ORF">A2856_03045</name>
</gene>